<dbReference type="Gene3D" id="3.30.950.30">
    <property type="entry name" value="Schlafen, AAA domain"/>
    <property type="match status" value="1"/>
</dbReference>
<reference evidence="2 3" key="1">
    <citation type="submission" date="2018-09" db="EMBL/GenBank/DDBJ databases">
        <title>Genome sequencing of Nocardioides immobilis CCTCC AB 2017083 for comparison to Nocardioides silvaticus.</title>
        <authorList>
            <person name="Li C."/>
            <person name="Wang G."/>
        </authorList>
    </citation>
    <scope>NUCLEOTIDE SEQUENCE [LARGE SCALE GENOMIC DNA]</scope>
    <source>
        <strain evidence="2 3">CCTCC AB 2017083</strain>
    </source>
</reference>
<evidence type="ECO:0000313" key="2">
    <source>
        <dbReference type="EMBL" id="RHW23715.1"/>
    </source>
</evidence>
<proteinExistence type="predicted"/>
<organism evidence="2 3">
    <name type="scientific">Nocardioides immobilis</name>
    <dbReference type="NCBI Taxonomy" id="2049295"/>
    <lineage>
        <taxon>Bacteria</taxon>
        <taxon>Bacillati</taxon>
        <taxon>Actinomycetota</taxon>
        <taxon>Actinomycetes</taxon>
        <taxon>Propionibacteriales</taxon>
        <taxon>Nocardioidaceae</taxon>
        <taxon>Nocardioides</taxon>
    </lineage>
</organism>
<evidence type="ECO:0000259" key="1">
    <source>
        <dbReference type="Pfam" id="PF04326"/>
    </source>
</evidence>
<keyword evidence="2" id="KW-0547">Nucleotide-binding</keyword>
<dbReference type="EMBL" id="QXGH01000041">
    <property type="protein sequence ID" value="RHW23715.1"/>
    <property type="molecule type" value="Genomic_DNA"/>
</dbReference>
<dbReference type="RefSeq" id="WP_118928638.1">
    <property type="nucleotide sequence ID" value="NZ_QXGH01000041.1"/>
</dbReference>
<dbReference type="GO" id="GO:0005524">
    <property type="term" value="F:ATP binding"/>
    <property type="evidence" value="ECO:0007669"/>
    <property type="project" value="UniProtKB-KW"/>
</dbReference>
<keyword evidence="2" id="KW-0067">ATP-binding</keyword>
<gene>
    <name evidence="2" type="ORF">D0Z08_28315</name>
</gene>
<dbReference type="Pfam" id="PF04326">
    <property type="entry name" value="SLFN_AlbA_2"/>
    <property type="match status" value="1"/>
</dbReference>
<sequence length="411" mass="44642">MEFTGLHRALGAQPSPLTSELIDEAVRAGLKESDNLDWKSDLPPAKDIAKTDFPKDVAAMANAGGGVIVYGIAEEQKAATQRLDVGTLSEAHERALRSAAVTAISPPVFGLDVVRLGEDGGRVVVVVVPDSLDGPHLIYKGEYFGAPIRNDADTVWMRERQVEQMYQARFDERRYAHEALDTLYDEMATGRDTTERAWFVGVARPRVPIVGAPRIEREYARSLAEKGGILALVYAGRGGIHPLENVDRLNPRPGLRRWILANSATTERTLWKEAWSSIHDDGAATVASAVGGHRTSDGETSGDAVDTSAIECAIADLLALVHETADDLGTRDYEVRIGIEWAGAGPLTFYTRSQYGINETATLPRYTTIRTSIRPDVDPAEFADIVYDLATDAVNQAGVRAPSLMSRSVSD</sequence>
<dbReference type="OrthoDB" id="3188432at2"/>
<keyword evidence="3" id="KW-1185">Reference proteome</keyword>
<evidence type="ECO:0000313" key="3">
    <source>
        <dbReference type="Proteomes" id="UP000283644"/>
    </source>
</evidence>
<accession>A0A417XTT8</accession>
<dbReference type="Proteomes" id="UP000283644">
    <property type="component" value="Unassembled WGS sequence"/>
</dbReference>
<comment type="caution">
    <text evidence="2">The sequence shown here is derived from an EMBL/GenBank/DDBJ whole genome shotgun (WGS) entry which is preliminary data.</text>
</comment>
<protein>
    <submittedName>
        <fullName evidence="2">ATP-binding protein</fullName>
    </submittedName>
</protein>
<dbReference type="AlphaFoldDB" id="A0A417XTT8"/>
<dbReference type="InterPro" id="IPR038461">
    <property type="entry name" value="Schlafen_AlbA_2_dom_sf"/>
</dbReference>
<dbReference type="InterPro" id="IPR007421">
    <property type="entry name" value="Schlafen_AlbA_2_dom"/>
</dbReference>
<name>A0A417XTT8_9ACTN</name>
<feature type="domain" description="Schlafen AlbA-2" evidence="1">
    <location>
        <begin position="32"/>
        <end position="144"/>
    </location>
</feature>